<dbReference type="CDD" id="cd00483">
    <property type="entry name" value="HPPK"/>
    <property type="match status" value="1"/>
</dbReference>
<evidence type="ECO:0000256" key="3">
    <source>
        <dbReference type="ARBA" id="ARBA00013253"/>
    </source>
</evidence>
<evidence type="ECO:0000256" key="2">
    <source>
        <dbReference type="ARBA" id="ARBA00005051"/>
    </source>
</evidence>
<evidence type="ECO:0000313" key="10">
    <source>
        <dbReference type="EMBL" id="HJB74790.1"/>
    </source>
</evidence>
<reference evidence="10" key="1">
    <citation type="journal article" date="2021" name="PeerJ">
        <title>Extensive microbial diversity within the chicken gut microbiome revealed by metagenomics and culture.</title>
        <authorList>
            <person name="Gilroy R."/>
            <person name="Ravi A."/>
            <person name="Getino M."/>
            <person name="Pursley I."/>
            <person name="Horton D.L."/>
            <person name="Alikhan N.F."/>
            <person name="Baker D."/>
            <person name="Gharbi K."/>
            <person name="Hall N."/>
            <person name="Watson M."/>
            <person name="Adriaenssens E.M."/>
            <person name="Foster-Nyarko E."/>
            <person name="Jarju S."/>
            <person name="Secka A."/>
            <person name="Antonio M."/>
            <person name="Oren A."/>
            <person name="Chaudhuri R.R."/>
            <person name="La Ragione R."/>
            <person name="Hildebrand F."/>
            <person name="Pallen M.J."/>
        </authorList>
    </citation>
    <scope>NUCLEOTIDE SEQUENCE</scope>
    <source>
        <strain evidence="10">CHK188-16595</strain>
    </source>
</reference>
<protein>
    <recommendedName>
        <fullName evidence="3">2-amino-4-hydroxy-6-hydroxymethyldihydropteridine diphosphokinase</fullName>
        <ecNumber evidence="3">2.7.6.3</ecNumber>
    </recommendedName>
</protein>
<keyword evidence="4 10" id="KW-0808">Transferase</keyword>
<dbReference type="GO" id="GO:0016301">
    <property type="term" value="F:kinase activity"/>
    <property type="evidence" value="ECO:0007669"/>
    <property type="project" value="UniProtKB-KW"/>
</dbReference>
<keyword evidence="5" id="KW-0547">Nucleotide-binding</keyword>
<evidence type="ECO:0000256" key="6">
    <source>
        <dbReference type="ARBA" id="ARBA00022777"/>
    </source>
</evidence>
<evidence type="ECO:0000256" key="5">
    <source>
        <dbReference type="ARBA" id="ARBA00022741"/>
    </source>
</evidence>
<dbReference type="GO" id="GO:0005524">
    <property type="term" value="F:ATP binding"/>
    <property type="evidence" value="ECO:0007669"/>
    <property type="project" value="UniProtKB-KW"/>
</dbReference>
<comment type="catalytic activity">
    <reaction evidence="1">
        <text>6-hydroxymethyl-7,8-dihydropterin + ATP = (7,8-dihydropterin-6-yl)methyl diphosphate + AMP + H(+)</text>
        <dbReference type="Rhea" id="RHEA:11412"/>
        <dbReference type="ChEBI" id="CHEBI:15378"/>
        <dbReference type="ChEBI" id="CHEBI:30616"/>
        <dbReference type="ChEBI" id="CHEBI:44841"/>
        <dbReference type="ChEBI" id="CHEBI:72950"/>
        <dbReference type="ChEBI" id="CHEBI:456215"/>
        <dbReference type="EC" id="2.7.6.3"/>
    </reaction>
</comment>
<dbReference type="InterPro" id="IPR000550">
    <property type="entry name" value="Hppk"/>
</dbReference>
<dbReference type="GO" id="GO:0003848">
    <property type="term" value="F:2-amino-4-hydroxy-6-hydroxymethyldihydropteridine diphosphokinase activity"/>
    <property type="evidence" value="ECO:0007669"/>
    <property type="project" value="UniProtKB-EC"/>
</dbReference>
<dbReference type="Proteomes" id="UP000823877">
    <property type="component" value="Unassembled WGS sequence"/>
</dbReference>
<dbReference type="EMBL" id="DWXN01000008">
    <property type="protein sequence ID" value="HJB74790.1"/>
    <property type="molecule type" value="Genomic_DNA"/>
</dbReference>
<feature type="domain" description="7,8-dihydro-6-hydroxymethylpterin-pyrophosphokinase" evidence="9">
    <location>
        <begin position="4"/>
        <end position="130"/>
    </location>
</feature>
<comment type="pathway">
    <text evidence="2">Cofactor biosynthesis; tetrahydrofolate biosynthesis; 2-amino-4-hydroxy-6-hydroxymethyl-7,8-dihydropteridine diphosphate from 7,8-dihydroneopterin triphosphate: step 4/4.</text>
</comment>
<reference evidence="10" key="2">
    <citation type="submission" date="2021-04" db="EMBL/GenBank/DDBJ databases">
        <authorList>
            <person name="Gilroy R."/>
        </authorList>
    </citation>
    <scope>NUCLEOTIDE SEQUENCE</scope>
    <source>
        <strain evidence="10">CHK188-16595</strain>
    </source>
</reference>
<gene>
    <name evidence="10" type="primary">folK</name>
    <name evidence="10" type="ORF">IAA37_03855</name>
</gene>
<keyword evidence="7" id="KW-0067">ATP-binding</keyword>
<evidence type="ECO:0000256" key="4">
    <source>
        <dbReference type="ARBA" id="ARBA00022679"/>
    </source>
</evidence>
<evidence type="ECO:0000259" key="9">
    <source>
        <dbReference type="Pfam" id="PF01288"/>
    </source>
</evidence>
<comment type="caution">
    <text evidence="10">The sequence shown here is derived from an EMBL/GenBank/DDBJ whole genome shotgun (WGS) entry which is preliminary data.</text>
</comment>
<dbReference type="Pfam" id="PF01288">
    <property type="entry name" value="HPPK"/>
    <property type="match status" value="1"/>
</dbReference>
<dbReference type="PANTHER" id="PTHR43071">
    <property type="entry name" value="2-AMINO-4-HYDROXY-6-HYDROXYMETHYLDIHYDROPTERIDINE PYROPHOSPHOKINASE"/>
    <property type="match status" value="1"/>
</dbReference>
<dbReference type="EC" id="2.7.6.3" evidence="3"/>
<accession>A0A9D2S9T3</accession>
<dbReference type="NCBIfam" id="TIGR01498">
    <property type="entry name" value="folK"/>
    <property type="match status" value="1"/>
</dbReference>
<evidence type="ECO:0000313" key="11">
    <source>
        <dbReference type="Proteomes" id="UP000823877"/>
    </source>
</evidence>
<evidence type="ECO:0000256" key="1">
    <source>
        <dbReference type="ARBA" id="ARBA00000198"/>
    </source>
</evidence>
<proteinExistence type="predicted"/>
<keyword evidence="6" id="KW-0418">Kinase</keyword>
<dbReference type="PANTHER" id="PTHR43071:SF1">
    <property type="entry name" value="2-AMINO-4-HYDROXY-6-HYDROXYMETHYLDIHYDROPTERIDINE PYROPHOSPHOKINASE"/>
    <property type="match status" value="1"/>
</dbReference>
<name>A0A9D2S9T3_9FIRM</name>
<dbReference type="AlphaFoldDB" id="A0A9D2S9T3"/>
<keyword evidence="8" id="KW-0289">Folate biosynthesis</keyword>
<evidence type="ECO:0000256" key="8">
    <source>
        <dbReference type="ARBA" id="ARBA00022909"/>
    </source>
</evidence>
<dbReference type="SUPFAM" id="SSF55083">
    <property type="entry name" value="6-hydroxymethyl-7,8-dihydropterin pyrophosphokinase, HPPK"/>
    <property type="match status" value="1"/>
</dbReference>
<sequence>MKYVIGIGTNMGNRLENLKNAVYALELAPKTAVIKKSAVYETSPVGYAKQQDFYNCAVLCESAFEPHEMLGICLGVECGLGRVRNFKNGPRVIDMDLLLAEDKIIRTPNLIVPHPHIKERLFVLLPMLDLFESGVAFGFDFAGAIGGIKDQQIKKTKYTLDE</sequence>
<evidence type="ECO:0000256" key="7">
    <source>
        <dbReference type="ARBA" id="ARBA00022840"/>
    </source>
</evidence>
<organism evidence="10 11">
    <name type="scientific">Candidatus Eubacterium faecale</name>
    <dbReference type="NCBI Taxonomy" id="2838568"/>
    <lineage>
        <taxon>Bacteria</taxon>
        <taxon>Bacillati</taxon>
        <taxon>Bacillota</taxon>
        <taxon>Clostridia</taxon>
        <taxon>Eubacteriales</taxon>
        <taxon>Eubacteriaceae</taxon>
        <taxon>Eubacterium</taxon>
    </lineage>
</organism>
<dbReference type="InterPro" id="IPR035907">
    <property type="entry name" value="Hppk_sf"/>
</dbReference>
<dbReference type="GO" id="GO:0046656">
    <property type="term" value="P:folic acid biosynthetic process"/>
    <property type="evidence" value="ECO:0007669"/>
    <property type="project" value="UniProtKB-KW"/>
</dbReference>
<dbReference type="Gene3D" id="3.30.70.560">
    <property type="entry name" value="7,8-Dihydro-6-hydroxymethylpterin-pyrophosphokinase HPPK"/>
    <property type="match status" value="1"/>
</dbReference>